<dbReference type="Gene3D" id="2.40.30.170">
    <property type="match status" value="1"/>
</dbReference>
<dbReference type="PANTHER" id="PTHR32347">
    <property type="entry name" value="EFFLUX SYSTEM COMPONENT YKNX-RELATED"/>
    <property type="match status" value="1"/>
</dbReference>
<evidence type="ECO:0000256" key="5">
    <source>
        <dbReference type="SAM" id="Phobius"/>
    </source>
</evidence>
<feature type="transmembrane region" description="Helical" evidence="5">
    <location>
        <begin position="17"/>
        <end position="36"/>
    </location>
</feature>
<evidence type="ECO:0000259" key="7">
    <source>
        <dbReference type="Pfam" id="PF25990"/>
    </source>
</evidence>
<sequence>MLAYKGRKLKGYGKKRLVIGLSVAGLALLAGGYYWYSQSQIWTGANEVVEAIPVKEAIANSQKVTAILSGEVEPNHASKIKIDSSKGAVKEIFVKAGDTVTEGQALFSYDTAQALTAQSASYDVQSRAGTTQTARSNADIKWGTYHQKVADLGALQARYNQGGEDKPSQEDLRTAQSAVNQALEEAQTGENEAKNAQIDYEKAVATSNTENERLKYDTVIADAAGLVTSVNTDLKNQSADKKEKETFMEIVDRSKYFINGEVNEVDRDKIQLGQRVTVIDRKDNSKTWLGTVTQVGDLTTDSESSADGKENPNLSKYPYKVELDQTDTPPVVGSHTYVKLFDSSTEAGKFILNKSYLVREKGKTFVWKVTGKKIVKQDVKVNKVTEDLYELVEGLTQEDRLSLPKTGMTDGMEVGQDVKTQ</sequence>
<feature type="domain" description="YknX-like beta-barrel" evidence="7">
    <location>
        <begin position="258"/>
        <end position="337"/>
    </location>
</feature>
<evidence type="ECO:0000313" key="9">
    <source>
        <dbReference type="Proteomes" id="UP000677616"/>
    </source>
</evidence>
<organism evidence="8 9">
    <name type="scientific">Streptococcus oriscaviae</name>
    <dbReference type="NCBI Taxonomy" id="2781599"/>
    <lineage>
        <taxon>Bacteria</taxon>
        <taxon>Bacillati</taxon>
        <taxon>Bacillota</taxon>
        <taxon>Bacilli</taxon>
        <taxon>Lactobacillales</taxon>
        <taxon>Streptococcaceae</taxon>
        <taxon>Streptococcus</taxon>
    </lineage>
</organism>
<proteinExistence type="predicted"/>
<dbReference type="Pfam" id="PF25990">
    <property type="entry name" value="Beta-barrel_YknX"/>
    <property type="match status" value="1"/>
</dbReference>
<keyword evidence="9" id="KW-1185">Reference proteome</keyword>
<dbReference type="InterPro" id="IPR058639">
    <property type="entry name" value="BSH_YknX-like"/>
</dbReference>
<dbReference type="InterPro" id="IPR058636">
    <property type="entry name" value="Beta-barrel_YknX"/>
</dbReference>
<dbReference type="Proteomes" id="UP000677616">
    <property type="component" value="Chromosome"/>
</dbReference>
<evidence type="ECO:0000256" key="3">
    <source>
        <dbReference type="SAM" id="Coils"/>
    </source>
</evidence>
<keyword evidence="5" id="KW-0812">Transmembrane</keyword>
<dbReference type="InterPro" id="IPR050465">
    <property type="entry name" value="UPF0194_transport"/>
</dbReference>
<dbReference type="Gene3D" id="2.40.50.100">
    <property type="match status" value="1"/>
</dbReference>
<keyword evidence="5" id="KW-1133">Transmembrane helix</keyword>
<accession>A0ABX7YKL7</accession>
<keyword evidence="5" id="KW-0472">Membrane</keyword>
<dbReference type="Pfam" id="PF25984">
    <property type="entry name" value="BSH_YknX"/>
    <property type="match status" value="1"/>
</dbReference>
<protein>
    <submittedName>
        <fullName evidence="8">Efflux RND transporter periplasmic adaptor subunit</fullName>
    </submittedName>
</protein>
<feature type="region of interest" description="Disordered" evidence="4">
    <location>
        <begin position="402"/>
        <end position="421"/>
    </location>
</feature>
<comment type="subcellular location">
    <subcellularLocation>
        <location evidence="1">Cell envelope</location>
    </subcellularLocation>
</comment>
<dbReference type="EMBL" id="CP073084">
    <property type="protein sequence ID" value="QUE53909.1"/>
    <property type="molecule type" value="Genomic_DNA"/>
</dbReference>
<feature type="coiled-coil region" evidence="3">
    <location>
        <begin position="172"/>
        <end position="199"/>
    </location>
</feature>
<dbReference type="RefSeq" id="WP_212570065.1">
    <property type="nucleotide sequence ID" value="NZ_CP073084.1"/>
</dbReference>
<dbReference type="PANTHER" id="PTHR32347:SF14">
    <property type="entry name" value="EFFLUX SYSTEM COMPONENT YKNX-RELATED"/>
    <property type="match status" value="1"/>
</dbReference>
<evidence type="ECO:0000313" key="8">
    <source>
        <dbReference type="EMBL" id="QUE53909.1"/>
    </source>
</evidence>
<evidence type="ECO:0000256" key="1">
    <source>
        <dbReference type="ARBA" id="ARBA00004196"/>
    </source>
</evidence>
<evidence type="ECO:0000256" key="4">
    <source>
        <dbReference type="SAM" id="MobiDB-lite"/>
    </source>
</evidence>
<gene>
    <name evidence="8" type="ORF">INT76_08760</name>
</gene>
<reference evidence="8 9" key="1">
    <citation type="submission" date="2021-04" db="EMBL/GenBank/DDBJ databases">
        <title>Complete genome sequence of a novel Streptococcus species.</title>
        <authorList>
            <person name="Teng J.L.L."/>
        </authorList>
    </citation>
    <scope>NUCLEOTIDE SEQUENCE [LARGE SCALE GENOMIC DNA]</scope>
    <source>
        <strain evidence="8 9">HKU75</strain>
    </source>
</reference>
<name>A0ABX7YKL7_9STRE</name>
<evidence type="ECO:0000256" key="2">
    <source>
        <dbReference type="ARBA" id="ARBA00023054"/>
    </source>
</evidence>
<evidence type="ECO:0000259" key="6">
    <source>
        <dbReference type="Pfam" id="PF25984"/>
    </source>
</evidence>
<keyword evidence="2 3" id="KW-0175">Coiled coil</keyword>
<feature type="domain" description="YknX-like barrel-sandwich hybrid" evidence="6">
    <location>
        <begin position="79"/>
        <end position="251"/>
    </location>
</feature>
<dbReference type="Gene3D" id="2.40.420.20">
    <property type="match status" value="1"/>
</dbReference>